<accession>A0A9P5YY76</accession>
<feature type="compositionally biased region" description="Low complexity" evidence="2">
    <location>
        <begin position="89"/>
        <end position="98"/>
    </location>
</feature>
<evidence type="ECO:0000256" key="2">
    <source>
        <dbReference type="SAM" id="MobiDB-lite"/>
    </source>
</evidence>
<feature type="domain" description="UBA" evidence="3">
    <location>
        <begin position="388"/>
        <end position="430"/>
    </location>
</feature>
<sequence>MSDAFADLWSTTNPAKPKAPLLSSSTSSSAQSQSRPGSSKPDVFSLLAGAGSGASTPRYGSGYAASASATSSRPITPSLSSNLSQRSTPQPQLQAQPQKLGSDAFGDLFSTSSSSGANGTGNMTLAAKLAMQSTGGGVGQRGQAASATSAAVMSPSASAWAGLDALAGGLTATPAPTTSGGGGGKNIVVDDVDDWGLGDFGSAPTTTTTTKTVPTNGSNTATVRRKPKIGTSLWDLEEFASGSTPAPVSHQPHHGHATAHKANAKLASPDEDFDFGGREDRVDEERWEHRAHRGAGHKHGHGHGRGQDKLLDFFDDDTVDGPASAQGLLGSNPHGHEHRHDEDDVLGLLSKPVEVVKAHHTPSPEPARQRPPPPTSSNTTTRGPNPPSPPPHILGQIVEMGFSVQQARVALAQTSTGMDVQTAIENLLGGSGGRSTPSNAIPQTRERQVPQAEEPPQRTRGAPKGQKERERERLERQRLAASSFHPGGDGGSTTPSVADIQEQADKLLAQASEIGLSVFSKASAMWGKGKEKVVKAYEERASATASVSTPGASVRGAGRGDGRPKWMQDQEHEHDVAGEEVERHGHAHRSGFRDDEDDHGHRDVVFEAPEEDDTRVPKPETSAVQPHHEEEIDLFSDAPVAPRTQAQPPAAAPPPSRTAPLRRPQAPTRQSSTASSIRSTPVQPPAPIPERALPTASPSALSTALAHKNTGTEAFKLGQYAGAVEAYSKALAALPRGHLLRVPLLTNRALARIRCGEYKGAEDDCKEAVGVVMDDESGSGSVEDEFGGIGSSSTAKAGKTLIWSPSRLPASLLPTSMQTPQSAWTNAQGRGVDLADGYVKALRRRAEALEGREKWELAAADWEILAGCAWAAESVRRDAVRGRGRCKGMEGGAAAASTTSLASTSTSTKPVAAKPKPKPKPIPTSTAPSTALRALQSQNAQAEADDALKFSLKDSVDARLAAWRQGREGNIRALLVGLDGVLWDGALEGVRVKGLHELVSGAQVKKGYVRVIGRVHPDKLNSSNSTIEQRMLANGVFGTLNEAWIAFQATQK</sequence>
<evidence type="ECO:0000259" key="3">
    <source>
        <dbReference type="PROSITE" id="PS50030"/>
    </source>
</evidence>
<keyword evidence="5" id="KW-1185">Reference proteome</keyword>
<feature type="compositionally biased region" description="Basic residues" evidence="2">
    <location>
        <begin position="289"/>
        <end position="304"/>
    </location>
</feature>
<evidence type="ECO:0000313" key="5">
    <source>
        <dbReference type="Proteomes" id="UP000807469"/>
    </source>
</evidence>
<feature type="region of interest" description="Disordered" evidence="2">
    <location>
        <begin position="427"/>
        <end position="496"/>
    </location>
</feature>
<feature type="compositionally biased region" description="Basic and acidic residues" evidence="2">
    <location>
        <begin position="275"/>
        <end position="288"/>
    </location>
</feature>
<evidence type="ECO:0000256" key="1">
    <source>
        <dbReference type="PROSITE-ProRule" id="PRU00339"/>
    </source>
</evidence>
<reference evidence="4" key="1">
    <citation type="submission" date="2020-11" db="EMBL/GenBank/DDBJ databases">
        <authorList>
            <consortium name="DOE Joint Genome Institute"/>
            <person name="Ahrendt S."/>
            <person name="Riley R."/>
            <person name="Andreopoulos W."/>
            <person name="Labutti K."/>
            <person name="Pangilinan J."/>
            <person name="Ruiz-Duenas F.J."/>
            <person name="Barrasa J.M."/>
            <person name="Sanchez-Garcia M."/>
            <person name="Camarero S."/>
            <person name="Miyauchi S."/>
            <person name="Serrano A."/>
            <person name="Linde D."/>
            <person name="Babiker R."/>
            <person name="Drula E."/>
            <person name="Ayuso-Fernandez I."/>
            <person name="Pacheco R."/>
            <person name="Padilla G."/>
            <person name="Ferreira P."/>
            <person name="Barriuso J."/>
            <person name="Kellner H."/>
            <person name="Castanera R."/>
            <person name="Alfaro M."/>
            <person name="Ramirez L."/>
            <person name="Pisabarro A.G."/>
            <person name="Kuo A."/>
            <person name="Tritt A."/>
            <person name="Lipzen A."/>
            <person name="He G."/>
            <person name="Yan M."/>
            <person name="Ng V."/>
            <person name="Cullen D."/>
            <person name="Martin F."/>
            <person name="Rosso M.-N."/>
            <person name="Henrissat B."/>
            <person name="Hibbett D."/>
            <person name="Martinez A.T."/>
            <person name="Grigoriev I.V."/>
        </authorList>
    </citation>
    <scope>NUCLEOTIDE SEQUENCE</scope>
    <source>
        <strain evidence="4">CIRM-BRFM 674</strain>
    </source>
</reference>
<feature type="repeat" description="TPR" evidence="1">
    <location>
        <begin position="704"/>
        <end position="737"/>
    </location>
</feature>
<dbReference type="GO" id="GO:0072318">
    <property type="term" value="P:clathrin coat disassembly"/>
    <property type="evidence" value="ECO:0007669"/>
    <property type="project" value="TreeGrafter"/>
</dbReference>
<dbReference type="InterPro" id="IPR019734">
    <property type="entry name" value="TPR_rpt"/>
</dbReference>
<dbReference type="GO" id="GO:0030276">
    <property type="term" value="F:clathrin binding"/>
    <property type="evidence" value="ECO:0007669"/>
    <property type="project" value="TreeGrafter"/>
</dbReference>
<dbReference type="PROSITE" id="PS50005">
    <property type="entry name" value="TPR"/>
    <property type="match status" value="1"/>
</dbReference>
<organism evidence="4 5">
    <name type="scientific">Pholiota conissans</name>
    <dbReference type="NCBI Taxonomy" id="109636"/>
    <lineage>
        <taxon>Eukaryota</taxon>
        <taxon>Fungi</taxon>
        <taxon>Dikarya</taxon>
        <taxon>Basidiomycota</taxon>
        <taxon>Agaricomycotina</taxon>
        <taxon>Agaricomycetes</taxon>
        <taxon>Agaricomycetidae</taxon>
        <taxon>Agaricales</taxon>
        <taxon>Agaricineae</taxon>
        <taxon>Strophariaceae</taxon>
        <taxon>Pholiota</taxon>
    </lineage>
</organism>
<dbReference type="InterPro" id="IPR036869">
    <property type="entry name" value="J_dom_sf"/>
</dbReference>
<feature type="region of interest" description="Disordered" evidence="2">
    <location>
        <begin position="884"/>
        <end position="928"/>
    </location>
</feature>
<feature type="compositionally biased region" description="Low complexity" evidence="2">
    <location>
        <begin position="692"/>
        <end position="705"/>
    </location>
</feature>
<feature type="region of interest" description="Disordered" evidence="2">
    <location>
        <begin position="241"/>
        <end position="342"/>
    </location>
</feature>
<feature type="compositionally biased region" description="Low complexity" evidence="2">
    <location>
        <begin position="58"/>
        <end position="78"/>
    </location>
</feature>
<feature type="compositionally biased region" description="Polar residues" evidence="2">
    <location>
        <begin position="79"/>
        <end position="88"/>
    </location>
</feature>
<feature type="compositionally biased region" description="Low complexity" evidence="2">
    <location>
        <begin position="893"/>
        <end position="914"/>
    </location>
</feature>
<feature type="compositionally biased region" description="Polar residues" evidence="2">
    <location>
        <begin position="667"/>
        <end position="681"/>
    </location>
</feature>
<feature type="region of interest" description="Disordered" evidence="2">
    <location>
        <begin position="542"/>
        <end position="629"/>
    </location>
</feature>
<dbReference type="PANTHER" id="PTHR23172:SF19">
    <property type="entry name" value="J DOMAIN-CONTAINING PROTEIN"/>
    <property type="match status" value="1"/>
</dbReference>
<protein>
    <recommendedName>
        <fullName evidence="3">UBA domain-containing protein</fullName>
    </recommendedName>
</protein>
<dbReference type="InterPro" id="IPR011990">
    <property type="entry name" value="TPR-like_helical_dom_sf"/>
</dbReference>
<dbReference type="EMBL" id="MU155304">
    <property type="protein sequence ID" value="KAF9476165.1"/>
    <property type="molecule type" value="Genomic_DNA"/>
</dbReference>
<dbReference type="GO" id="GO:0072583">
    <property type="term" value="P:clathrin-dependent endocytosis"/>
    <property type="evidence" value="ECO:0007669"/>
    <property type="project" value="TreeGrafter"/>
</dbReference>
<dbReference type="PROSITE" id="PS50030">
    <property type="entry name" value="UBA"/>
    <property type="match status" value="1"/>
</dbReference>
<dbReference type="InterPro" id="IPR015940">
    <property type="entry name" value="UBA"/>
</dbReference>
<evidence type="ECO:0000313" key="4">
    <source>
        <dbReference type="EMBL" id="KAF9476165.1"/>
    </source>
</evidence>
<dbReference type="GO" id="GO:0031982">
    <property type="term" value="C:vesicle"/>
    <property type="evidence" value="ECO:0007669"/>
    <property type="project" value="TreeGrafter"/>
</dbReference>
<proteinExistence type="predicted"/>
<feature type="region of interest" description="Disordered" evidence="2">
    <location>
        <begin position="642"/>
        <end position="705"/>
    </location>
</feature>
<feature type="compositionally biased region" description="Pro residues" evidence="2">
    <location>
        <begin position="363"/>
        <end position="375"/>
    </location>
</feature>
<dbReference type="Proteomes" id="UP000807469">
    <property type="component" value="Unassembled WGS sequence"/>
</dbReference>
<feature type="compositionally biased region" description="Basic and acidic residues" evidence="2">
    <location>
        <begin position="558"/>
        <end position="584"/>
    </location>
</feature>
<comment type="caution">
    <text evidence="4">The sequence shown here is derived from an EMBL/GenBank/DDBJ whole genome shotgun (WGS) entry which is preliminary data.</text>
</comment>
<dbReference type="SMART" id="SM00028">
    <property type="entry name" value="TPR"/>
    <property type="match status" value="2"/>
</dbReference>
<feature type="region of interest" description="Disordered" evidence="2">
    <location>
        <begin position="357"/>
        <end position="395"/>
    </location>
</feature>
<feature type="compositionally biased region" description="Basic residues" evidence="2">
    <location>
        <begin position="251"/>
        <end position="263"/>
    </location>
</feature>
<feature type="region of interest" description="Disordered" evidence="2">
    <location>
        <begin position="1"/>
        <end position="117"/>
    </location>
</feature>
<feature type="region of interest" description="Disordered" evidence="2">
    <location>
        <begin position="202"/>
        <end position="223"/>
    </location>
</feature>
<dbReference type="InterPro" id="IPR009060">
    <property type="entry name" value="UBA-like_sf"/>
</dbReference>
<dbReference type="OrthoDB" id="1717591at2759"/>
<dbReference type="PANTHER" id="PTHR23172">
    <property type="entry name" value="AUXILIN/CYCLIN G-ASSOCIATED KINASE-RELATED"/>
    <property type="match status" value="1"/>
</dbReference>
<dbReference type="Gene3D" id="1.10.287.110">
    <property type="entry name" value="DnaJ domain"/>
    <property type="match status" value="1"/>
</dbReference>
<dbReference type="GO" id="GO:0005737">
    <property type="term" value="C:cytoplasm"/>
    <property type="evidence" value="ECO:0007669"/>
    <property type="project" value="TreeGrafter"/>
</dbReference>
<feature type="compositionally biased region" description="Basic and acidic residues" evidence="2">
    <location>
        <begin position="465"/>
        <end position="478"/>
    </location>
</feature>
<dbReference type="Gene3D" id="1.10.8.10">
    <property type="entry name" value="DNA helicase RuvA subunit, C-terminal domain"/>
    <property type="match status" value="1"/>
</dbReference>
<keyword evidence="1" id="KW-0802">TPR repeat</keyword>
<dbReference type="Gene3D" id="1.25.40.10">
    <property type="entry name" value="Tetratricopeptide repeat domain"/>
    <property type="match status" value="1"/>
</dbReference>
<dbReference type="SUPFAM" id="SSF46565">
    <property type="entry name" value="Chaperone J-domain"/>
    <property type="match status" value="1"/>
</dbReference>
<feature type="compositionally biased region" description="Low complexity" evidence="2">
    <location>
        <begin position="204"/>
        <end position="215"/>
    </location>
</feature>
<dbReference type="AlphaFoldDB" id="A0A9P5YY76"/>
<dbReference type="SUPFAM" id="SSF48452">
    <property type="entry name" value="TPR-like"/>
    <property type="match status" value="1"/>
</dbReference>
<dbReference type="SUPFAM" id="SSF46934">
    <property type="entry name" value="UBA-like"/>
    <property type="match status" value="1"/>
</dbReference>
<gene>
    <name evidence="4" type="ORF">BDN70DRAFT_839700</name>
</gene>
<feature type="compositionally biased region" description="Low complexity" evidence="2">
    <location>
        <begin position="23"/>
        <end position="39"/>
    </location>
</feature>
<name>A0A9P5YY76_9AGAR</name>